<dbReference type="EMBL" id="JABEQE010000005">
    <property type="protein sequence ID" value="MBB2171903.1"/>
    <property type="molecule type" value="Genomic_DNA"/>
</dbReference>
<proteinExistence type="inferred from homology"/>
<dbReference type="PIRSF" id="PIRSF001296">
    <property type="entry name" value="K_ATPase_KdpC"/>
    <property type="match status" value="1"/>
</dbReference>
<dbReference type="HAMAP" id="MF_00276">
    <property type="entry name" value="KdpC"/>
    <property type="match status" value="1"/>
</dbReference>
<protein>
    <recommendedName>
        <fullName evidence="11">Potassium-transporting ATPase KdpC subunit</fullName>
    </recommendedName>
    <alternativeName>
        <fullName evidence="11">ATP phosphohydrolase [potassium-transporting] C chain</fullName>
    </alternativeName>
    <alternativeName>
        <fullName evidence="11">Potassium-binding and translocating subunit C</fullName>
    </alternativeName>
    <alternativeName>
        <fullName evidence="11">Potassium-translocating ATPase C chain</fullName>
    </alternativeName>
</protein>
<keyword evidence="7 11" id="KW-0630">Potassium</keyword>
<evidence type="ECO:0000313" key="12">
    <source>
        <dbReference type="EMBL" id="MBB2171903.1"/>
    </source>
</evidence>
<comment type="function">
    <text evidence="11">Part of the high-affinity ATP-driven potassium transport (or Kdp) system, which catalyzes the hydrolysis of ATP coupled with the electrogenic transport of potassium into the cytoplasm. This subunit acts as a catalytic chaperone that increases the ATP-binding affinity of the ATP-hydrolyzing subunit KdpB by the formation of a transient KdpB/KdpC/ATP ternary complex.</text>
</comment>
<evidence type="ECO:0000313" key="13">
    <source>
        <dbReference type="Proteomes" id="UP000577891"/>
    </source>
</evidence>
<dbReference type="PANTHER" id="PTHR30042">
    <property type="entry name" value="POTASSIUM-TRANSPORTING ATPASE C CHAIN"/>
    <property type="match status" value="1"/>
</dbReference>
<comment type="subcellular location">
    <subcellularLocation>
        <location evidence="11">Cell membrane</location>
        <topology evidence="11">Single-pass membrane protein</topology>
    </subcellularLocation>
</comment>
<keyword evidence="6 11" id="KW-0067">ATP-binding</keyword>
<keyword evidence="4 11" id="KW-0812">Transmembrane</keyword>
<reference evidence="12 13" key="1">
    <citation type="submission" date="2020-04" db="EMBL/GenBank/DDBJ databases">
        <title>Description of novel Gluconacetobacter.</title>
        <authorList>
            <person name="Sombolestani A."/>
        </authorList>
    </citation>
    <scope>NUCLEOTIDE SEQUENCE [LARGE SCALE GENOMIC DNA]</scope>
    <source>
        <strain evidence="12 13">LMG 27724</strain>
    </source>
</reference>
<comment type="subunit">
    <text evidence="11">The system is composed of three essential subunits: KdpA, KdpB and KdpC.</text>
</comment>
<dbReference type="NCBIfam" id="NF001454">
    <property type="entry name" value="PRK00315.1"/>
    <property type="match status" value="1"/>
</dbReference>
<evidence type="ECO:0000256" key="1">
    <source>
        <dbReference type="ARBA" id="ARBA00022448"/>
    </source>
</evidence>
<keyword evidence="1 11" id="KW-0813">Transport</keyword>
<evidence type="ECO:0000256" key="8">
    <source>
        <dbReference type="ARBA" id="ARBA00022989"/>
    </source>
</evidence>
<comment type="caution">
    <text evidence="12">The sequence shown here is derived from an EMBL/GenBank/DDBJ whole genome shotgun (WGS) entry which is preliminary data.</text>
</comment>
<keyword evidence="3 11" id="KW-0633">Potassium transport</keyword>
<keyword evidence="5 11" id="KW-0547">Nucleotide-binding</keyword>
<dbReference type="Pfam" id="PF02669">
    <property type="entry name" value="KdpC"/>
    <property type="match status" value="1"/>
</dbReference>
<keyword evidence="9 11" id="KW-0406">Ion transport</keyword>
<name>A0A7W4IZD9_9PROT</name>
<dbReference type="RefSeq" id="WP_182978513.1">
    <property type="nucleotide sequence ID" value="NZ_BAABGB010000006.1"/>
</dbReference>
<dbReference type="Proteomes" id="UP000577891">
    <property type="component" value="Unassembled WGS sequence"/>
</dbReference>
<evidence type="ECO:0000256" key="5">
    <source>
        <dbReference type="ARBA" id="ARBA00022741"/>
    </source>
</evidence>
<dbReference type="InterPro" id="IPR003820">
    <property type="entry name" value="KdpC"/>
</dbReference>
<gene>
    <name evidence="11 12" type="primary">kdpC</name>
    <name evidence="12" type="ORF">HLH35_07180</name>
</gene>
<dbReference type="PANTHER" id="PTHR30042:SF2">
    <property type="entry name" value="POTASSIUM-TRANSPORTING ATPASE KDPC SUBUNIT"/>
    <property type="match status" value="1"/>
</dbReference>
<dbReference type="AlphaFoldDB" id="A0A7W4IZD9"/>
<keyword evidence="8 11" id="KW-1133">Transmembrane helix</keyword>
<accession>A0A7W4IZD9</accession>
<dbReference type="NCBIfam" id="TIGR00681">
    <property type="entry name" value="kdpC"/>
    <property type="match status" value="1"/>
</dbReference>
<evidence type="ECO:0000256" key="4">
    <source>
        <dbReference type="ARBA" id="ARBA00022692"/>
    </source>
</evidence>
<keyword evidence="10 11" id="KW-0472">Membrane</keyword>
<dbReference type="GO" id="GO:0008556">
    <property type="term" value="F:P-type potassium transmembrane transporter activity"/>
    <property type="evidence" value="ECO:0007669"/>
    <property type="project" value="InterPro"/>
</dbReference>
<comment type="similarity">
    <text evidence="11">Belongs to the KdpC family.</text>
</comment>
<evidence type="ECO:0000256" key="7">
    <source>
        <dbReference type="ARBA" id="ARBA00022958"/>
    </source>
</evidence>
<keyword evidence="2 11" id="KW-1003">Cell membrane</keyword>
<evidence type="ECO:0000256" key="2">
    <source>
        <dbReference type="ARBA" id="ARBA00022475"/>
    </source>
</evidence>
<organism evidence="12 13">
    <name type="scientific">Gluconacetobacter asukensis</name>
    <dbReference type="NCBI Taxonomy" id="1017181"/>
    <lineage>
        <taxon>Bacteria</taxon>
        <taxon>Pseudomonadati</taxon>
        <taxon>Pseudomonadota</taxon>
        <taxon>Alphaproteobacteria</taxon>
        <taxon>Acetobacterales</taxon>
        <taxon>Acetobacteraceae</taxon>
        <taxon>Gluconacetobacter</taxon>
    </lineage>
</organism>
<evidence type="ECO:0000256" key="9">
    <source>
        <dbReference type="ARBA" id="ARBA00023065"/>
    </source>
</evidence>
<sequence>MIRHIRPALVLFALLSVLTGLAYPLGLTAVANLVFSHQAQGSIIIRDGHPVGSALIGQNFTSDRYFHPRPSATSGVDPADPSKSVPTPYNAAASVGSNLGPTSRALVARVSAGAVAIGADNPDAIREGWKIPADLVTTSASGLDPDISPEAAFFQVRRVALARHLPEMRVRGLVVQMIRQPMMGWLGEPHVNVLALNLALDAVQ</sequence>
<evidence type="ECO:0000256" key="3">
    <source>
        <dbReference type="ARBA" id="ARBA00022538"/>
    </source>
</evidence>
<keyword evidence="13" id="KW-1185">Reference proteome</keyword>
<evidence type="ECO:0000256" key="6">
    <source>
        <dbReference type="ARBA" id="ARBA00022840"/>
    </source>
</evidence>
<dbReference type="GO" id="GO:0005886">
    <property type="term" value="C:plasma membrane"/>
    <property type="evidence" value="ECO:0007669"/>
    <property type="project" value="UniProtKB-SubCell"/>
</dbReference>
<dbReference type="GO" id="GO:0005524">
    <property type="term" value="F:ATP binding"/>
    <property type="evidence" value="ECO:0007669"/>
    <property type="project" value="UniProtKB-UniRule"/>
</dbReference>
<evidence type="ECO:0000256" key="10">
    <source>
        <dbReference type="ARBA" id="ARBA00023136"/>
    </source>
</evidence>
<evidence type="ECO:0000256" key="11">
    <source>
        <dbReference type="HAMAP-Rule" id="MF_00276"/>
    </source>
</evidence>